<name>A0A7K0KI23_9BACT</name>
<sequence length="187" mass="20835">MKNFDPKAWFMPQAVIIIGTYDADGTPNAMNAAWAGQWDGDKIMISMGNHQTTVNLNANPDFTIAFATTETMVAADFVGVVSGKKVKDKVAKTGWKVEKGEHVNAPVFTDFPMTMECRIERKIDESETGYYIVAKIVNIRVNEEYLAEDGKPDLEKMHLLTFDPVHLGYLEIGKRVGNAFKDGTQLK</sequence>
<dbReference type="PANTHER" id="PTHR43567:SF1">
    <property type="entry name" value="FLAVOREDOXIN"/>
    <property type="match status" value="1"/>
</dbReference>
<evidence type="ECO:0000313" key="6">
    <source>
        <dbReference type="Proteomes" id="UP000438914"/>
    </source>
</evidence>
<evidence type="ECO:0000256" key="2">
    <source>
        <dbReference type="ARBA" id="ARBA00022630"/>
    </source>
</evidence>
<evidence type="ECO:0000256" key="3">
    <source>
        <dbReference type="ARBA" id="ARBA00038054"/>
    </source>
</evidence>
<accession>A0A7K0KI23</accession>
<dbReference type="GO" id="GO:0010181">
    <property type="term" value="F:FMN binding"/>
    <property type="evidence" value="ECO:0007669"/>
    <property type="project" value="InterPro"/>
</dbReference>
<keyword evidence="6" id="KW-1185">Reference proteome</keyword>
<evidence type="ECO:0000259" key="4">
    <source>
        <dbReference type="Pfam" id="PF01613"/>
    </source>
</evidence>
<feature type="domain" description="Flavin reductase like" evidence="4">
    <location>
        <begin position="11"/>
        <end position="145"/>
    </location>
</feature>
<dbReference type="SUPFAM" id="SSF50475">
    <property type="entry name" value="FMN-binding split barrel"/>
    <property type="match status" value="1"/>
</dbReference>
<dbReference type="RefSeq" id="WP_154535163.1">
    <property type="nucleotide sequence ID" value="NZ_VUNG01000043.1"/>
</dbReference>
<reference evidence="5 6" key="1">
    <citation type="submission" date="2019-08" db="EMBL/GenBank/DDBJ databases">
        <title>In-depth cultivation of the pig gut microbiome towards novel bacterial diversity and tailored functional studies.</title>
        <authorList>
            <person name="Wylensek D."/>
            <person name="Hitch T.C.A."/>
            <person name="Clavel T."/>
        </authorList>
    </citation>
    <scope>NUCLEOTIDE SEQUENCE [LARGE SCALE GENOMIC DNA]</scope>
    <source>
        <strain evidence="5 6">LKV-178-WT-2A</strain>
    </source>
</reference>
<gene>
    <name evidence="5" type="ORF">FYJ73_13025</name>
</gene>
<keyword evidence="2" id="KW-0285">Flavoprotein</keyword>
<dbReference type="Proteomes" id="UP000438914">
    <property type="component" value="Unassembled WGS sequence"/>
</dbReference>
<evidence type="ECO:0000256" key="1">
    <source>
        <dbReference type="ARBA" id="ARBA00001917"/>
    </source>
</evidence>
<dbReference type="AlphaFoldDB" id="A0A7K0KI23"/>
<dbReference type="PANTHER" id="PTHR43567">
    <property type="entry name" value="FLAVOREDOXIN-RELATED-RELATED"/>
    <property type="match status" value="1"/>
</dbReference>
<organism evidence="5 6">
    <name type="scientific">Hallella mizrahii</name>
    <dbReference type="NCBI Taxonomy" id="2606637"/>
    <lineage>
        <taxon>Bacteria</taxon>
        <taxon>Pseudomonadati</taxon>
        <taxon>Bacteroidota</taxon>
        <taxon>Bacteroidia</taxon>
        <taxon>Bacteroidales</taxon>
        <taxon>Prevotellaceae</taxon>
        <taxon>Hallella</taxon>
    </lineage>
</organism>
<dbReference type="EMBL" id="VUNG01000043">
    <property type="protein sequence ID" value="MST85578.1"/>
    <property type="molecule type" value="Genomic_DNA"/>
</dbReference>
<proteinExistence type="inferred from homology"/>
<dbReference type="Pfam" id="PF01613">
    <property type="entry name" value="Flavin_Reduct"/>
    <property type="match status" value="1"/>
</dbReference>
<comment type="similarity">
    <text evidence="3">Belongs to the flavoredoxin family.</text>
</comment>
<protein>
    <submittedName>
        <fullName evidence="5">Flavin oxidoreductase</fullName>
    </submittedName>
</protein>
<dbReference type="Gene3D" id="2.30.110.10">
    <property type="entry name" value="Electron Transport, Fmn-binding Protein, Chain A"/>
    <property type="match status" value="1"/>
</dbReference>
<evidence type="ECO:0000313" key="5">
    <source>
        <dbReference type="EMBL" id="MST85578.1"/>
    </source>
</evidence>
<comment type="cofactor">
    <cofactor evidence="1">
        <name>FMN</name>
        <dbReference type="ChEBI" id="CHEBI:58210"/>
    </cofactor>
</comment>
<dbReference type="InterPro" id="IPR002563">
    <property type="entry name" value="Flavin_Rdtase-like_dom"/>
</dbReference>
<comment type="caution">
    <text evidence="5">The sequence shown here is derived from an EMBL/GenBank/DDBJ whole genome shotgun (WGS) entry which is preliminary data.</text>
</comment>
<dbReference type="InterPro" id="IPR012349">
    <property type="entry name" value="Split_barrel_FMN-bd"/>
</dbReference>
<dbReference type="GO" id="GO:0016646">
    <property type="term" value="F:oxidoreductase activity, acting on the CH-NH group of donors, NAD or NADP as acceptor"/>
    <property type="evidence" value="ECO:0007669"/>
    <property type="project" value="UniProtKB-ARBA"/>
</dbReference>
<dbReference type="InterPro" id="IPR052174">
    <property type="entry name" value="Flavoredoxin"/>
</dbReference>